<evidence type="ECO:0000313" key="1">
    <source>
        <dbReference type="EMBL" id="ABG09914.1"/>
    </source>
</evidence>
<name>A0A5Q5BNF1_MYCSS</name>
<protein>
    <submittedName>
        <fullName evidence="1">Uncharacterized protein</fullName>
    </submittedName>
</protein>
<dbReference type="AlphaFoldDB" id="A0A5Q5BNF1"/>
<dbReference type="EMBL" id="CP000384">
    <property type="protein sequence ID" value="ABG09914.1"/>
    <property type="molecule type" value="Genomic_DNA"/>
</dbReference>
<dbReference type="KEGG" id="mmc:Mmcs_3808"/>
<gene>
    <name evidence="1" type="ordered locus">Mmcs_3808</name>
</gene>
<reference evidence="1" key="1">
    <citation type="submission" date="2006-06" db="EMBL/GenBank/DDBJ databases">
        <title>Complete sequence of chromosome of Mycobacterium sp. MCS.</title>
        <authorList>
            <consortium name="US DOE Joint Genome Institute"/>
            <person name="Copeland A."/>
            <person name="Lucas S."/>
            <person name="Lapidus A."/>
            <person name="Barry K."/>
            <person name="Detter J.C."/>
            <person name="Glavina del Rio T."/>
            <person name="Hammon N."/>
            <person name="Israni S."/>
            <person name="Dalin E."/>
            <person name="Tice H."/>
            <person name="Pitluck S."/>
            <person name="Martinez M."/>
            <person name="Schmutz J."/>
            <person name="Larimer F."/>
            <person name="Land M."/>
            <person name="Hauser L."/>
            <person name="Kyrpides N."/>
            <person name="Kim E."/>
            <person name="Miller C.D."/>
            <person name="Hughes J.E."/>
            <person name="Anderson A.J."/>
            <person name="Sims R.C."/>
            <person name="Richardson P."/>
        </authorList>
    </citation>
    <scope>NUCLEOTIDE SEQUENCE [LARGE SCALE GENOMIC DNA]</scope>
    <source>
        <strain evidence="1">MCS</strain>
    </source>
</reference>
<proteinExistence type="predicted"/>
<organism evidence="1">
    <name type="scientific">Mycobacterium sp. (strain MCS)</name>
    <dbReference type="NCBI Taxonomy" id="164756"/>
    <lineage>
        <taxon>Bacteria</taxon>
        <taxon>Bacillati</taxon>
        <taxon>Actinomycetota</taxon>
        <taxon>Actinomycetes</taxon>
        <taxon>Mycobacteriales</taxon>
        <taxon>Mycobacteriaceae</taxon>
        <taxon>Mycobacterium</taxon>
    </lineage>
</organism>
<sequence>MLWLAVIDRDYPAVDRALDMLPADPEVRAIAITLCEIGIAIEPRLRCDAARDQALTQLALLDHTFKMLTGRD</sequence>
<accession>A0A5Q5BNF1</accession>